<organism evidence="10 11">
    <name type="scientific">Oceanococcus atlanticus</name>
    <dbReference type="NCBI Taxonomy" id="1317117"/>
    <lineage>
        <taxon>Bacteria</taxon>
        <taxon>Pseudomonadati</taxon>
        <taxon>Pseudomonadota</taxon>
        <taxon>Gammaproteobacteria</taxon>
        <taxon>Chromatiales</taxon>
        <taxon>Oceanococcaceae</taxon>
        <taxon>Oceanococcus</taxon>
    </lineage>
</organism>
<comment type="caution">
    <text evidence="10">The sequence shown here is derived from an EMBL/GenBank/DDBJ whole genome shotgun (WGS) entry which is preliminary data.</text>
</comment>
<dbReference type="AlphaFoldDB" id="A0A1Y1SJL1"/>
<reference evidence="10 11" key="1">
    <citation type="submission" date="2013-04" db="EMBL/GenBank/DDBJ databases">
        <title>Oceanococcus atlanticus 22II-S10r2 Genome Sequencing.</title>
        <authorList>
            <person name="Lai Q."/>
            <person name="Li G."/>
            <person name="Shao Z."/>
        </authorList>
    </citation>
    <scope>NUCLEOTIDE SEQUENCE [LARGE SCALE GENOMIC DNA]</scope>
    <source>
        <strain evidence="10 11">22II-S10r2</strain>
    </source>
</reference>
<dbReference type="EMBL" id="AQQV01000001">
    <property type="protein sequence ID" value="ORE89389.1"/>
    <property type="molecule type" value="Genomic_DNA"/>
</dbReference>
<keyword evidence="2" id="KW-0813">Transport</keyword>
<keyword evidence="7" id="KW-0811">Translocation</keyword>
<sequence>MLDVGFSELLLLAVIGLLVLGPERLPKVARTVGYWAGRARGYVRQMTSELDREVQRAEMKQYVEDSRRLLNQKIDLDDNSGTGQSPSAADDKKTD</sequence>
<feature type="region of interest" description="Disordered" evidence="9">
    <location>
        <begin position="73"/>
        <end position="95"/>
    </location>
</feature>
<dbReference type="OrthoDB" id="9816005at2"/>
<proteinExistence type="predicted"/>
<evidence type="ECO:0000256" key="6">
    <source>
        <dbReference type="ARBA" id="ARBA00022989"/>
    </source>
</evidence>
<keyword evidence="6" id="KW-1133">Transmembrane helix</keyword>
<dbReference type="InterPro" id="IPR003369">
    <property type="entry name" value="TatA/B/E"/>
</dbReference>
<evidence type="ECO:0000256" key="1">
    <source>
        <dbReference type="ARBA" id="ARBA00004167"/>
    </source>
</evidence>
<evidence type="ECO:0000256" key="9">
    <source>
        <dbReference type="SAM" id="MobiDB-lite"/>
    </source>
</evidence>
<comment type="subcellular location">
    <subcellularLocation>
        <location evidence="1">Membrane</location>
        <topology evidence="1">Single-pass membrane protein</topology>
    </subcellularLocation>
</comment>
<dbReference type="RefSeq" id="WP_083560448.1">
    <property type="nucleotide sequence ID" value="NZ_AQQV01000001.1"/>
</dbReference>
<dbReference type="GO" id="GO:0016020">
    <property type="term" value="C:membrane"/>
    <property type="evidence" value="ECO:0007669"/>
    <property type="project" value="UniProtKB-SubCell"/>
</dbReference>
<gene>
    <name evidence="10" type="ORF">ATO7_05900</name>
</gene>
<keyword evidence="8" id="KW-0472">Membrane</keyword>
<evidence type="ECO:0000256" key="5">
    <source>
        <dbReference type="ARBA" id="ARBA00022927"/>
    </source>
</evidence>
<keyword evidence="5" id="KW-0653">Protein transport</keyword>
<keyword evidence="4" id="KW-0812">Transmembrane</keyword>
<protein>
    <submittedName>
        <fullName evidence="10">Twin arginine-targeting protein translocase TatB</fullName>
    </submittedName>
</protein>
<dbReference type="PANTHER" id="PTHR33162:SF1">
    <property type="entry name" value="SEC-INDEPENDENT PROTEIN TRANSLOCASE PROTEIN TATA, CHLOROPLASTIC"/>
    <property type="match status" value="1"/>
</dbReference>
<evidence type="ECO:0000256" key="4">
    <source>
        <dbReference type="ARBA" id="ARBA00022692"/>
    </source>
</evidence>
<dbReference type="Gene3D" id="1.20.5.3310">
    <property type="match status" value="1"/>
</dbReference>
<dbReference type="Pfam" id="PF02416">
    <property type="entry name" value="TatA_B_E"/>
    <property type="match status" value="1"/>
</dbReference>
<dbReference type="NCBIfam" id="TIGR01410">
    <property type="entry name" value="tatB"/>
    <property type="match status" value="1"/>
</dbReference>
<evidence type="ECO:0000313" key="11">
    <source>
        <dbReference type="Proteomes" id="UP000192342"/>
    </source>
</evidence>
<evidence type="ECO:0000313" key="10">
    <source>
        <dbReference type="EMBL" id="ORE89389.1"/>
    </source>
</evidence>
<dbReference type="STRING" id="1317117.ATO7_05900"/>
<keyword evidence="11" id="KW-1185">Reference proteome</keyword>
<evidence type="ECO:0000256" key="2">
    <source>
        <dbReference type="ARBA" id="ARBA00022448"/>
    </source>
</evidence>
<name>A0A1Y1SJL1_9GAMM</name>
<dbReference type="InterPro" id="IPR018448">
    <property type="entry name" value="TatB"/>
</dbReference>
<dbReference type="GO" id="GO:0008320">
    <property type="term" value="F:protein transmembrane transporter activity"/>
    <property type="evidence" value="ECO:0007669"/>
    <property type="project" value="InterPro"/>
</dbReference>
<dbReference type="GO" id="GO:0043953">
    <property type="term" value="P:protein transport by the Tat complex"/>
    <property type="evidence" value="ECO:0007669"/>
    <property type="project" value="InterPro"/>
</dbReference>
<evidence type="ECO:0000256" key="7">
    <source>
        <dbReference type="ARBA" id="ARBA00023010"/>
    </source>
</evidence>
<keyword evidence="3" id="KW-1003">Cell membrane</keyword>
<evidence type="ECO:0000256" key="3">
    <source>
        <dbReference type="ARBA" id="ARBA00022475"/>
    </source>
</evidence>
<dbReference type="Proteomes" id="UP000192342">
    <property type="component" value="Unassembled WGS sequence"/>
</dbReference>
<dbReference type="PRINTS" id="PR01506">
    <property type="entry name" value="TATBPROTEIN"/>
</dbReference>
<dbReference type="PANTHER" id="PTHR33162">
    <property type="entry name" value="SEC-INDEPENDENT PROTEIN TRANSLOCASE PROTEIN TATA, CHLOROPLASTIC"/>
    <property type="match status" value="1"/>
</dbReference>
<evidence type="ECO:0000256" key="8">
    <source>
        <dbReference type="ARBA" id="ARBA00023136"/>
    </source>
</evidence>
<accession>A0A1Y1SJL1</accession>